<evidence type="ECO:0000313" key="10">
    <source>
        <dbReference type="EMBL" id="KAH6591380.1"/>
    </source>
</evidence>
<evidence type="ECO:0000259" key="8">
    <source>
        <dbReference type="PROSITE" id="PS50878"/>
    </source>
</evidence>
<dbReference type="InterPro" id="IPR012337">
    <property type="entry name" value="RNaseH-like_sf"/>
</dbReference>
<organism evidence="10 11">
    <name type="scientific">Batrachochytrium salamandrivorans</name>
    <dbReference type="NCBI Taxonomy" id="1357716"/>
    <lineage>
        <taxon>Eukaryota</taxon>
        <taxon>Fungi</taxon>
        <taxon>Fungi incertae sedis</taxon>
        <taxon>Chytridiomycota</taxon>
        <taxon>Chytridiomycota incertae sedis</taxon>
        <taxon>Chytridiomycetes</taxon>
        <taxon>Rhizophydiales</taxon>
        <taxon>Rhizophydiales incertae sedis</taxon>
        <taxon>Batrachochytrium</taxon>
    </lineage>
</organism>
<dbReference type="PANTHER" id="PTHR37984:SF5">
    <property type="entry name" value="PROTEIN NYNRIN-LIKE"/>
    <property type="match status" value="1"/>
</dbReference>
<dbReference type="EC" id="2.7.7.49" evidence="1"/>
<keyword evidence="2" id="KW-0808">Transferase</keyword>
<accession>A0ABQ8F6J1</accession>
<dbReference type="PROSITE" id="PS50878">
    <property type="entry name" value="RT_POL"/>
    <property type="match status" value="1"/>
</dbReference>
<dbReference type="Pfam" id="PF17921">
    <property type="entry name" value="Integrase_H2C2"/>
    <property type="match status" value="1"/>
</dbReference>
<dbReference type="SUPFAM" id="SSF50630">
    <property type="entry name" value="Acid proteases"/>
    <property type="match status" value="1"/>
</dbReference>
<dbReference type="Pfam" id="PF17917">
    <property type="entry name" value="RT_RNaseH"/>
    <property type="match status" value="1"/>
</dbReference>
<dbReference type="InterPro" id="IPR043502">
    <property type="entry name" value="DNA/RNA_pol_sf"/>
</dbReference>
<dbReference type="Gene3D" id="3.10.20.370">
    <property type="match status" value="1"/>
</dbReference>
<evidence type="ECO:0000256" key="1">
    <source>
        <dbReference type="ARBA" id="ARBA00012493"/>
    </source>
</evidence>
<dbReference type="Pfam" id="PF00665">
    <property type="entry name" value="rve"/>
    <property type="match status" value="1"/>
</dbReference>
<dbReference type="InterPro" id="IPR036397">
    <property type="entry name" value="RNaseH_sf"/>
</dbReference>
<comment type="caution">
    <text evidence="10">The sequence shown here is derived from an EMBL/GenBank/DDBJ whole genome shotgun (WGS) entry which is preliminary data.</text>
</comment>
<proteinExistence type="predicted"/>
<evidence type="ECO:0000256" key="7">
    <source>
        <dbReference type="ARBA" id="ARBA00022918"/>
    </source>
</evidence>
<evidence type="ECO:0000256" key="4">
    <source>
        <dbReference type="ARBA" id="ARBA00022722"/>
    </source>
</evidence>
<dbReference type="InterPro" id="IPR001584">
    <property type="entry name" value="Integrase_cat-core"/>
</dbReference>
<keyword evidence="5" id="KW-0255">Endonuclease</keyword>
<evidence type="ECO:0000313" key="11">
    <source>
        <dbReference type="Proteomes" id="UP001648503"/>
    </source>
</evidence>
<gene>
    <name evidence="10" type="ORF">BASA50_008734</name>
</gene>
<dbReference type="Gene3D" id="3.10.10.10">
    <property type="entry name" value="HIV Type 1 Reverse Transcriptase, subunit A, domain 1"/>
    <property type="match status" value="1"/>
</dbReference>
<dbReference type="CDD" id="cd09274">
    <property type="entry name" value="RNase_HI_RT_Ty3"/>
    <property type="match status" value="1"/>
</dbReference>
<dbReference type="Pfam" id="PF00078">
    <property type="entry name" value="RVT_1"/>
    <property type="match status" value="1"/>
</dbReference>
<feature type="domain" description="Reverse transcriptase" evidence="8">
    <location>
        <begin position="301"/>
        <end position="490"/>
    </location>
</feature>
<dbReference type="Gene3D" id="3.30.420.10">
    <property type="entry name" value="Ribonuclease H-like superfamily/Ribonuclease H"/>
    <property type="match status" value="1"/>
</dbReference>
<dbReference type="InterPro" id="IPR041588">
    <property type="entry name" value="Integrase_H2C2"/>
</dbReference>
<evidence type="ECO:0000256" key="6">
    <source>
        <dbReference type="ARBA" id="ARBA00022801"/>
    </source>
</evidence>
<dbReference type="Pfam" id="PF13650">
    <property type="entry name" value="Asp_protease_2"/>
    <property type="match status" value="1"/>
</dbReference>
<feature type="domain" description="Integrase catalytic" evidence="9">
    <location>
        <begin position="879"/>
        <end position="986"/>
    </location>
</feature>
<evidence type="ECO:0000256" key="5">
    <source>
        <dbReference type="ARBA" id="ARBA00022759"/>
    </source>
</evidence>
<dbReference type="InterPro" id="IPR021109">
    <property type="entry name" value="Peptidase_aspartic_dom_sf"/>
</dbReference>
<dbReference type="InterPro" id="IPR050951">
    <property type="entry name" value="Retrovirus_Pol_polyprotein"/>
</dbReference>
<dbReference type="Gene3D" id="2.40.70.10">
    <property type="entry name" value="Acid Proteases"/>
    <property type="match status" value="1"/>
</dbReference>
<dbReference type="PROSITE" id="PS50994">
    <property type="entry name" value="INTEGRASE"/>
    <property type="match status" value="1"/>
</dbReference>
<dbReference type="CDD" id="cd00303">
    <property type="entry name" value="retropepsin_like"/>
    <property type="match status" value="1"/>
</dbReference>
<keyword evidence="7" id="KW-0695">RNA-directed DNA polymerase</keyword>
<keyword evidence="11" id="KW-1185">Reference proteome</keyword>
<evidence type="ECO:0000259" key="9">
    <source>
        <dbReference type="PROSITE" id="PS50994"/>
    </source>
</evidence>
<dbReference type="CDD" id="cd01647">
    <property type="entry name" value="RT_LTR"/>
    <property type="match status" value="1"/>
</dbReference>
<dbReference type="SUPFAM" id="SSF53098">
    <property type="entry name" value="Ribonuclease H-like"/>
    <property type="match status" value="1"/>
</dbReference>
<dbReference type="PANTHER" id="PTHR37984">
    <property type="entry name" value="PROTEIN CBG26694"/>
    <property type="match status" value="1"/>
</dbReference>
<dbReference type="Gene3D" id="3.30.70.270">
    <property type="match status" value="2"/>
</dbReference>
<dbReference type="InterPro" id="IPR000477">
    <property type="entry name" value="RT_dom"/>
</dbReference>
<dbReference type="InterPro" id="IPR041373">
    <property type="entry name" value="RT_RNaseH"/>
</dbReference>
<reference evidence="10 11" key="1">
    <citation type="submission" date="2021-02" db="EMBL/GenBank/DDBJ databases">
        <title>Variation within the Batrachochytrium salamandrivorans European outbreak.</title>
        <authorList>
            <person name="Kelly M."/>
            <person name="Pasmans F."/>
            <person name="Shea T.P."/>
            <person name="Munoz J.F."/>
            <person name="Carranza S."/>
            <person name="Cuomo C.A."/>
            <person name="Martel A."/>
        </authorList>
    </citation>
    <scope>NUCLEOTIDE SEQUENCE [LARGE SCALE GENOMIC DNA]</scope>
    <source>
        <strain evidence="10 11">AMFP18/2</strain>
    </source>
</reference>
<keyword evidence="3" id="KW-0548">Nucleotidyltransferase</keyword>
<dbReference type="SUPFAM" id="SSF56672">
    <property type="entry name" value="DNA/RNA polymerases"/>
    <property type="match status" value="1"/>
</dbReference>
<dbReference type="Proteomes" id="UP001648503">
    <property type="component" value="Unassembled WGS sequence"/>
</dbReference>
<evidence type="ECO:0000256" key="3">
    <source>
        <dbReference type="ARBA" id="ARBA00022695"/>
    </source>
</evidence>
<name>A0ABQ8F6J1_9FUNG</name>
<evidence type="ECO:0000256" key="2">
    <source>
        <dbReference type="ARBA" id="ARBA00022679"/>
    </source>
</evidence>
<dbReference type="Gene3D" id="1.10.340.70">
    <property type="match status" value="1"/>
</dbReference>
<dbReference type="EMBL" id="JAFCIX010000410">
    <property type="protein sequence ID" value="KAH6591380.1"/>
    <property type="molecule type" value="Genomic_DNA"/>
</dbReference>
<sequence>MPTGKKRIRSINNSDNLLTLSIHSLSSRNKLLLPGTLRLGSITYVNTLFVDCGADDLFMDSKLAQDLKFPLIELPNPIKLRLADGDSSSVITHRTVPLQLHIGNHVETVSFYVTSLCHGTILGYSWLEKHNPRINWVSRMVEFDSLFCLENCCVGSSRIQGLGRPPDPKMVFPTVPTSDLEEDPIQVHSQKESTTELSVLEEPEPMENVGFKKPISFTINKETQDIISGNSIHADIYPFVEATSKSEEDVPKEILSEFAGVFGKDQADVLPPHRNFDCAIDIKPLSEPSYGKIYQLTREEDTVMQDWIKENLKKGYIRNSSSPHGAPCFFVKQKDKLRLCMDYRGLNKNTIKDRNPIPLISEMLRTLSSGKIFTTLDLRGAYNLLRIKDGDEQKTSFITKYGQFEFLVMPFGLANAPAQFQRMMNSLFQDIISKFVLVYLDDIVIYSDNLKDHKTHVRSVLRILSENRLFCKPEKCHFYQTKIRYLGYIISSNGVRMDPSKIESVQNWPTPKKVHDLQVFLGFANFYRALIPNYSNITCHLTKLLKKDIPFIWGPDQEKAISDLKNAFSVEDFLAHPDDSRPFILETDASDFAISGILSQYDDQDSLRPVAFYSRQINDAERNYEIYDKELLAVVDSFKHWRHFLQGGLHPIMVLCDHKNLEYFMTTKKLTRRQARWSLELSEYEFTITHRPGKLNGRADPLSRRHDYKVDNESQNFKRLLDPQRVIDIQSIVADMDLHILVYSEVLKTVFVQELDWPLIVADFLAGEENTWIPDIPEDILEKCKKELKHFKYRDDTFVRILEDGKSTAAYMPSHQRVGVMKHYHESLAHLKYGSIIDLIKRRFWWPDMKRDLKDYISRCPQCQLNTSATGIHTPQPIRPVPPVALPFERWGIDFYGPMVETKSGNKYLITCIDYATRWIIAKPVKDMTEGAVAKFLYELMMTYGAPFEIISDRGKSFLAEGMDLFERQSAIRHMATTPHLNKHPQMRSLPRSMGHPSLMLPSCLSHSLRH</sequence>
<keyword evidence="4" id="KW-0540">Nuclease</keyword>
<dbReference type="InterPro" id="IPR043128">
    <property type="entry name" value="Rev_trsase/Diguanyl_cyclase"/>
</dbReference>
<keyword evidence="6" id="KW-0378">Hydrolase</keyword>
<protein>
    <recommendedName>
        <fullName evidence="1">RNA-directed DNA polymerase</fullName>
        <ecNumber evidence="1">2.7.7.49</ecNumber>
    </recommendedName>
</protein>